<reference evidence="3 4" key="1">
    <citation type="submission" date="2020-03" db="EMBL/GenBank/DDBJ databases">
        <title>Genomic Encyclopedia of Type Strains, Phase IV (KMG-IV): sequencing the most valuable type-strain genomes for metagenomic binning, comparative biology and taxonomic classification.</title>
        <authorList>
            <person name="Goeker M."/>
        </authorList>
    </citation>
    <scope>NUCLEOTIDE SEQUENCE [LARGE SCALE GENOMIC DNA]</scope>
    <source>
        <strain evidence="3 4">DSM 102865</strain>
    </source>
</reference>
<proteinExistence type="inferred from homology"/>
<dbReference type="PANTHER" id="PTHR35174">
    <property type="entry name" value="BLL7171 PROTEIN-RELATED"/>
    <property type="match status" value="1"/>
</dbReference>
<protein>
    <recommendedName>
        <fullName evidence="2">YCII-related domain-containing protein</fullName>
    </recommendedName>
</protein>
<comment type="caution">
    <text evidence="3">The sequence shown here is derived from an EMBL/GenBank/DDBJ whole genome shotgun (WGS) entry which is preliminary data.</text>
</comment>
<gene>
    <name evidence="3" type="ORF">FHS68_003374</name>
</gene>
<keyword evidence="4" id="KW-1185">Reference proteome</keyword>
<dbReference type="RefSeq" id="WP_167272026.1">
    <property type="nucleotide sequence ID" value="NZ_JAASQJ010000003.1"/>
</dbReference>
<dbReference type="Gene3D" id="3.30.70.1060">
    <property type="entry name" value="Dimeric alpha+beta barrel"/>
    <property type="match status" value="1"/>
</dbReference>
<evidence type="ECO:0000256" key="1">
    <source>
        <dbReference type="ARBA" id="ARBA00007689"/>
    </source>
</evidence>
<dbReference type="EMBL" id="JAASQJ010000003">
    <property type="protein sequence ID" value="NIJ54192.1"/>
    <property type="molecule type" value="Genomic_DNA"/>
</dbReference>
<accession>A0ABX0UMR7</accession>
<dbReference type="SUPFAM" id="SSF54909">
    <property type="entry name" value="Dimeric alpha+beta barrel"/>
    <property type="match status" value="1"/>
</dbReference>
<dbReference type="InterPro" id="IPR005545">
    <property type="entry name" value="YCII"/>
</dbReference>
<evidence type="ECO:0000313" key="3">
    <source>
        <dbReference type="EMBL" id="NIJ54192.1"/>
    </source>
</evidence>
<comment type="similarity">
    <text evidence="1">Belongs to the YciI family.</text>
</comment>
<evidence type="ECO:0000259" key="2">
    <source>
        <dbReference type="Pfam" id="PF03795"/>
    </source>
</evidence>
<evidence type="ECO:0000313" key="4">
    <source>
        <dbReference type="Proteomes" id="UP001179181"/>
    </source>
</evidence>
<name>A0ABX0UMR7_9BACT</name>
<dbReference type="Proteomes" id="UP001179181">
    <property type="component" value="Unassembled WGS sequence"/>
</dbReference>
<organism evidence="3 4">
    <name type="scientific">Dyadobacter arcticus</name>
    <dbReference type="NCBI Taxonomy" id="1078754"/>
    <lineage>
        <taxon>Bacteria</taxon>
        <taxon>Pseudomonadati</taxon>
        <taxon>Bacteroidota</taxon>
        <taxon>Cytophagia</taxon>
        <taxon>Cytophagales</taxon>
        <taxon>Spirosomataceae</taxon>
        <taxon>Dyadobacter</taxon>
    </lineage>
</organism>
<dbReference type="InterPro" id="IPR011008">
    <property type="entry name" value="Dimeric_a/b-barrel"/>
</dbReference>
<feature type="domain" description="YCII-related" evidence="2">
    <location>
        <begin position="5"/>
        <end position="112"/>
    </location>
</feature>
<sequence length="115" mass="13175">MMKKFLLLIREDINRLSQFSEEEIQQDIAEMNSWVEELIKFDSFISGEPLENDYQLVGKQVETDGLFIDSKEGISGYLMIQAESLEQAAAIAEQCPHIIQGKITIEVRPIMEIPQ</sequence>
<dbReference type="Pfam" id="PF03795">
    <property type="entry name" value="YCII"/>
    <property type="match status" value="1"/>
</dbReference>